<evidence type="ECO:0000256" key="3">
    <source>
        <dbReference type="ARBA" id="ARBA00023295"/>
    </source>
</evidence>
<dbReference type="InterPro" id="IPR023296">
    <property type="entry name" value="Glyco_hydro_beta-prop_sf"/>
</dbReference>
<evidence type="ECO:0000313" key="6">
    <source>
        <dbReference type="EMBL" id="MBU2666076.1"/>
    </source>
</evidence>
<feature type="compositionally biased region" description="Low complexity" evidence="5">
    <location>
        <begin position="68"/>
        <end position="77"/>
    </location>
</feature>
<dbReference type="EMBL" id="JAHKKG010000006">
    <property type="protein sequence ID" value="MBU2666076.1"/>
    <property type="molecule type" value="Genomic_DNA"/>
</dbReference>
<comment type="similarity">
    <text evidence="1 4">Belongs to the glycosyl hydrolase 43 family.</text>
</comment>
<name>A0ABS5YRY4_9ACTN</name>
<evidence type="ECO:0000256" key="4">
    <source>
        <dbReference type="RuleBase" id="RU361187"/>
    </source>
</evidence>
<keyword evidence="2 4" id="KW-0378">Hydrolase</keyword>
<sequence length="300" mass="32159">MTEGPHLYKKDGWYYLVTAEGGIEWFHQVTVVRSRSVEGPYETDPATPLLTSVHRPSLAGLVVGGEPGRAAGAAPEGDPGGDRRVPATGLPPDGQHHGLIQHPQLVLPAHRLGRAGRHVRRRAVVRPRPRAAARTRRAGHGAGTAAPGTRRRRAAGLIRRRRVGPLRRRRPVRRIRRRGRRRRAADVGVHGRLLRPVGPGHDGRRAAGRVLGRHLQAAPVKPGHAVLSVRGGVPGLLTGQAVQQLAFARGEVARVVVDQSPQRQGRAGPSRRGPSAEDVCRTPASAASRTRPDSPKSGSG</sequence>
<reference evidence="6 7" key="1">
    <citation type="submission" date="2021-06" db="EMBL/GenBank/DDBJ databases">
        <title>Actinoplanes lichenicola sp. nov., and Actinoplanes ovalisporus sp. nov., isolated from lichen in Thailand.</title>
        <authorList>
            <person name="Saeng-In P."/>
            <person name="Kanchanasin P."/>
            <person name="Yuki M."/>
            <person name="Kudo T."/>
            <person name="Ohkuma M."/>
            <person name="Phongsopitanun W."/>
            <person name="Tanasupawat S."/>
        </authorList>
    </citation>
    <scope>NUCLEOTIDE SEQUENCE [LARGE SCALE GENOMIC DNA]</scope>
    <source>
        <strain evidence="6 7">NBRC 110975</strain>
    </source>
</reference>
<keyword evidence="3 4" id="KW-0326">Glycosidase</keyword>
<dbReference type="PANTHER" id="PTHR42812:SF12">
    <property type="entry name" value="BETA-XYLOSIDASE-RELATED"/>
    <property type="match status" value="1"/>
</dbReference>
<evidence type="ECO:0000313" key="7">
    <source>
        <dbReference type="Proteomes" id="UP001519654"/>
    </source>
</evidence>
<dbReference type="PANTHER" id="PTHR42812">
    <property type="entry name" value="BETA-XYLOSIDASE"/>
    <property type="match status" value="1"/>
</dbReference>
<dbReference type="Pfam" id="PF04616">
    <property type="entry name" value="Glyco_hydro_43"/>
    <property type="match status" value="1"/>
</dbReference>
<dbReference type="Gene3D" id="2.115.10.20">
    <property type="entry name" value="Glycosyl hydrolase domain, family 43"/>
    <property type="match status" value="1"/>
</dbReference>
<dbReference type="InterPro" id="IPR006710">
    <property type="entry name" value="Glyco_hydro_43"/>
</dbReference>
<feature type="region of interest" description="Disordered" evidence="5">
    <location>
        <begin position="64"/>
        <end position="92"/>
    </location>
</feature>
<comment type="caution">
    <text evidence="6">The sequence shown here is derived from an EMBL/GenBank/DDBJ whole genome shotgun (WGS) entry which is preliminary data.</text>
</comment>
<feature type="region of interest" description="Disordered" evidence="5">
    <location>
        <begin position="125"/>
        <end position="151"/>
    </location>
</feature>
<keyword evidence="7" id="KW-1185">Reference proteome</keyword>
<evidence type="ECO:0000256" key="2">
    <source>
        <dbReference type="ARBA" id="ARBA00022801"/>
    </source>
</evidence>
<accession>A0ABS5YRY4</accession>
<evidence type="ECO:0000256" key="1">
    <source>
        <dbReference type="ARBA" id="ARBA00009865"/>
    </source>
</evidence>
<protein>
    <submittedName>
        <fullName evidence="6">Family 43 glycosylhydrolase</fullName>
    </submittedName>
</protein>
<dbReference type="InterPro" id="IPR051795">
    <property type="entry name" value="Glycosyl_Hydrlase_43"/>
</dbReference>
<evidence type="ECO:0000256" key="5">
    <source>
        <dbReference type="SAM" id="MobiDB-lite"/>
    </source>
</evidence>
<feature type="compositionally biased region" description="Basic residues" evidence="5">
    <location>
        <begin position="125"/>
        <end position="139"/>
    </location>
</feature>
<feature type="region of interest" description="Disordered" evidence="5">
    <location>
        <begin position="259"/>
        <end position="300"/>
    </location>
</feature>
<dbReference type="Proteomes" id="UP001519654">
    <property type="component" value="Unassembled WGS sequence"/>
</dbReference>
<organism evidence="6 7">
    <name type="scientific">Paractinoplanes bogorensis</name>
    <dbReference type="NCBI Taxonomy" id="1610840"/>
    <lineage>
        <taxon>Bacteria</taxon>
        <taxon>Bacillati</taxon>
        <taxon>Actinomycetota</taxon>
        <taxon>Actinomycetes</taxon>
        <taxon>Micromonosporales</taxon>
        <taxon>Micromonosporaceae</taxon>
        <taxon>Paractinoplanes</taxon>
    </lineage>
</organism>
<dbReference type="SUPFAM" id="SSF75005">
    <property type="entry name" value="Arabinanase/levansucrase/invertase"/>
    <property type="match status" value="1"/>
</dbReference>
<proteinExistence type="inferred from homology"/>
<gene>
    <name evidence="6" type="ORF">KOI35_21410</name>
</gene>